<dbReference type="EMBL" id="CP033133">
    <property type="protein sequence ID" value="AYO54025.1"/>
    <property type="molecule type" value="Genomic_DNA"/>
</dbReference>
<gene>
    <name evidence="1" type="ORF">CDG68_10435</name>
</gene>
<organism evidence="1 2">
    <name type="scientific">Acinetobacter wuhouensis</name>
    <dbReference type="NCBI Taxonomy" id="1879050"/>
    <lineage>
        <taxon>Bacteria</taxon>
        <taxon>Pseudomonadati</taxon>
        <taxon>Pseudomonadota</taxon>
        <taxon>Gammaproteobacteria</taxon>
        <taxon>Moraxellales</taxon>
        <taxon>Moraxellaceae</taxon>
        <taxon>Acinetobacter</taxon>
    </lineage>
</organism>
<evidence type="ECO:0000313" key="2">
    <source>
        <dbReference type="Proteomes" id="UP000279962"/>
    </source>
</evidence>
<name>A0A3G2T1Z3_9GAMM</name>
<evidence type="ECO:0000313" key="1">
    <source>
        <dbReference type="EMBL" id="AYO54025.1"/>
    </source>
</evidence>
<sequence>MLDGQSYGNPFLQSAVELEKFKQAMLSAKNIQFNADAYGAPYHFVNQNTDLLLTPVTCS</sequence>
<proteinExistence type="predicted"/>
<reference evidence="1 2" key="1">
    <citation type="submission" date="2018-10" db="EMBL/GenBank/DDBJ databases">
        <title>The complete genome of Acinetobacter wuhouensis strain WCHAW010062.</title>
        <authorList>
            <person name="Hu Y."/>
            <person name="Long H."/>
            <person name="Feng Y."/>
            <person name="Zong Z."/>
        </authorList>
    </citation>
    <scope>NUCLEOTIDE SEQUENCE [LARGE SCALE GENOMIC DNA]</scope>
    <source>
        <strain evidence="1 2">WCHAW010062</strain>
    </source>
</reference>
<protein>
    <submittedName>
        <fullName evidence="1">Uncharacterized protein</fullName>
    </submittedName>
</protein>
<accession>A0A3G2T1Z3</accession>
<dbReference type="Proteomes" id="UP000279962">
    <property type="component" value="Chromosome"/>
</dbReference>
<dbReference type="AlphaFoldDB" id="A0A3G2T1Z3"/>